<dbReference type="Proteomes" id="UP000593565">
    <property type="component" value="Unassembled WGS sequence"/>
</dbReference>
<keyword evidence="3" id="KW-1185">Reference proteome</keyword>
<evidence type="ECO:0000313" key="3">
    <source>
        <dbReference type="Proteomes" id="UP000593565"/>
    </source>
</evidence>
<protein>
    <submittedName>
        <fullName evidence="2">Uncharacterized protein</fullName>
    </submittedName>
</protein>
<sequence>MAGRCWLEASLDRSSKLGLEVLQRAKRRSESRKNVGSSHRDDSCTEKHTELALRWTGTLSRVYPRLVPDASWDRLQVPHDPEEGISG</sequence>
<feature type="compositionally biased region" description="Basic and acidic residues" evidence="1">
    <location>
        <begin position="38"/>
        <end position="47"/>
    </location>
</feature>
<proteinExistence type="predicted"/>
<evidence type="ECO:0000313" key="2">
    <source>
        <dbReference type="EMBL" id="KAF4091626.1"/>
    </source>
</evidence>
<feature type="region of interest" description="Disordered" evidence="1">
    <location>
        <begin position="25"/>
        <end position="47"/>
    </location>
</feature>
<gene>
    <name evidence="2" type="ORF">AMELA_G00039070</name>
</gene>
<evidence type="ECO:0000256" key="1">
    <source>
        <dbReference type="SAM" id="MobiDB-lite"/>
    </source>
</evidence>
<dbReference type="AlphaFoldDB" id="A0A7J6B9K5"/>
<reference evidence="2 3" key="1">
    <citation type="submission" date="2020-02" db="EMBL/GenBank/DDBJ databases">
        <title>A chromosome-scale genome assembly of the black bullhead catfish (Ameiurus melas).</title>
        <authorList>
            <person name="Wen M."/>
            <person name="Zham M."/>
            <person name="Cabau C."/>
            <person name="Klopp C."/>
            <person name="Donnadieu C."/>
            <person name="Roques C."/>
            <person name="Bouchez O."/>
            <person name="Lampietro C."/>
            <person name="Jouanno E."/>
            <person name="Herpin A."/>
            <person name="Louis A."/>
            <person name="Berthelot C."/>
            <person name="Parey E."/>
            <person name="Roest-Crollius H."/>
            <person name="Braasch I."/>
            <person name="Postlethwait J."/>
            <person name="Robinson-Rechavi M."/>
            <person name="Echchiki A."/>
            <person name="Begum T."/>
            <person name="Montfort J."/>
            <person name="Schartl M."/>
            <person name="Bobe J."/>
            <person name="Guiguen Y."/>
        </authorList>
    </citation>
    <scope>NUCLEOTIDE SEQUENCE [LARGE SCALE GENOMIC DNA]</scope>
    <source>
        <strain evidence="2">M_S1</strain>
        <tissue evidence="2">Blood</tissue>
    </source>
</reference>
<accession>A0A7J6B9K5</accession>
<organism evidence="2 3">
    <name type="scientific">Ameiurus melas</name>
    <name type="common">Black bullhead</name>
    <name type="synonym">Silurus melas</name>
    <dbReference type="NCBI Taxonomy" id="219545"/>
    <lineage>
        <taxon>Eukaryota</taxon>
        <taxon>Metazoa</taxon>
        <taxon>Chordata</taxon>
        <taxon>Craniata</taxon>
        <taxon>Vertebrata</taxon>
        <taxon>Euteleostomi</taxon>
        <taxon>Actinopterygii</taxon>
        <taxon>Neopterygii</taxon>
        <taxon>Teleostei</taxon>
        <taxon>Ostariophysi</taxon>
        <taxon>Siluriformes</taxon>
        <taxon>Ictaluridae</taxon>
        <taxon>Ameiurus</taxon>
    </lineage>
</organism>
<name>A0A7J6B9K5_AMEME</name>
<dbReference type="EMBL" id="JAAGNN010000003">
    <property type="protein sequence ID" value="KAF4091626.1"/>
    <property type="molecule type" value="Genomic_DNA"/>
</dbReference>
<comment type="caution">
    <text evidence="2">The sequence shown here is derived from an EMBL/GenBank/DDBJ whole genome shotgun (WGS) entry which is preliminary data.</text>
</comment>